<dbReference type="EnsemblPlants" id="Pp3c18_19210V3.2">
    <property type="protein sequence ID" value="Pp3c18_19210V3.2"/>
    <property type="gene ID" value="Pp3c18_19210"/>
</dbReference>
<evidence type="ECO:0000313" key="5">
    <source>
        <dbReference type="Proteomes" id="UP000006727"/>
    </source>
</evidence>
<dbReference type="InterPro" id="IPR016024">
    <property type="entry name" value="ARM-type_fold"/>
</dbReference>
<feature type="region of interest" description="Disordered" evidence="1">
    <location>
        <begin position="453"/>
        <end position="551"/>
    </location>
</feature>
<feature type="domain" description="TORTIFOLIA1/SINE1-2 N-terminal" evidence="2">
    <location>
        <begin position="14"/>
        <end position="292"/>
    </location>
</feature>
<accession>A0A2K1J1M4</accession>
<dbReference type="FunFam" id="1.25.10.10:FF:001006">
    <property type="entry name" value="Predicted protein"/>
    <property type="match status" value="1"/>
</dbReference>
<dbReference type="PANTHER" id="PTHR31355:SF4">
    <property type="entry name" value="TOG DOMAIN-CONTAINING PROTEIN"/>
    <property type="match status" value="1"/>
</dbReference>
<feature type="compositionally biased region" description="Low complexity" evidence="1">
    <location>
        <begin position="487"/>
        <end position="496"/>
    </location>
</feature>
<dbReference type="KEGG" id="ppp:112295321"/>
<feature type="compositionally biased region" description="Polar residues" evidence="1">
    <location>
        <begin position="415"/>
        <end position="427"/>
    </location>
</feature>
<feature type="region of interest" description="Disordered" evidence="1">
    <location>
        <begin position="615"/>
        <end position="642"/>
    </location>
</feature>
<evidence type="ECO:0000259" key="2">
    <source>
        <dbReference type="Pfam" id="PF24714"/>
    </source>
</evidence>
<dbReference type="InterPro" id="IPR011989">
    <property type="entry name" value="ARM-like"/>
</dbReference>
<reference evidence="4" key="3">
    <citation type="submission" date="2020-12" db="UniProtKB">
        <authorList>
            <consortium name="EnsemblPlants"/>
        </authorList>
    </citation>
    <scope>IDENTIFICATION</scope>
</reference>
<dbReference type="GeneID" id="112295321"/>
<dbReference type="EMBL" id="ABEU02000018">
    <property type="protein sequence ID" value="PNR35421.1"/>
    <property type="molecule type" value="Genomic_DNA"/>
</dbReference>
<dbReference type="Gramene" id="Pp3c18_19210V3.2">
    <property type="protein sequence ID" value="Pp3c18_19210V3.2"/>
    <property type="gene ID" value="Pp3c18_19210"/>
</dbReference>
<reference evidence="3 5" key="2">
    <citation type="journal article" date="2018" name="Plant J.">
        <title>The Physcomitrella patens chromosome-scale assembly reveals moss genome structure and evolution.</title>
        <authorList>
            <person name="Lang D."/>
            <person name="Ullrich K.K."/>
            <person name="Murat F."/>
            <person name="Fuchs J."/>
            <person name="Jenkins J."/>
            <person name="Haas F.B."/>
            <person name="Piednoel M."/>
            <person name="Gundlach H."/>
            <person name="Van Bel M."/>
            <person name="Meyberg R."/>
            <person name="Vives C."/>
            <person name="Morata J."/>
            <person name="Symeonidi A."/>
            <person name="Hiss M."/>
            <person name="Muchero W."/>
            <person name="Kamisugi Y."/>
            <person name="Saleh O."/>
            <person name="Blanc G."/>
            <person name="Decker E.L."/>
            <person name="van Gessel N."/>
            <person name="Grimwood J."/>
            <person name="Hayes R.D."/>
            <person name="Graham S.W."/>
            <person name="Gunter L.E."/>
            <person name="McDaniel S.F."/>
            <person name="Hoernstein S.N.W."/>
            <person name="Larsson A."/>
            <person name="Li F.W."/>
            <person name="Perroud P.F."/>
            <person name="Phillips J."/>
            <person name="Ranjan P."/>
            <person name="Rokshar D.S."/>
            <person name="Rothfels C.J."/>
            <person name="Schneider L."/>
            <person name="Shu S."/>
            <person name="Stevenson D.W."/>
            <person name="Thummler F."/>
            <person name="Tillich M."/>
            <person name="Villarreal Aguilar J.C."/>
            <person name="Widiez T."/>
            <person name="Wong G.K."/>
            <person name="Wymore A."/>
            <person name="Zhang Y."/>
            <person name="Zimmer A.D."/>
            <person name="Quatrano R.S."/>
            <person name="Mayer K.F.X."/>
            <person name="Goodstein D."/>
            <person name="Casacuberta J.M."/>
            <person name="Vandepoele K."/>
            <person name="Reski R."/>
            <person name="Cuming A.C."/>
            <person name="Tuskan G.A."/>
            <person name="Maumus F."/>
            <person name="Salse J."/>
            <person name="Schmutz J."/>
            <person name="Rensing S.A."/>
        </authorList>
    </citation>
    <scope>NUCLEOTIDE SEQUENCE [LARGE SCALE GENOMIC DNA]</scope>
    <source>
        <strain evidence="4 5">cv. Gransden 2004</strain>
    </source>
</reference>
<feature type="compositionally biased region" description="Polar residues" evidence="1">
    <location>
        <begin position="467"/>
        <end position="479"/>
    </location>
</feature>
<dbReference type="RefSeq" id="XP_024402496.1">
    <property type="nucleotide sequence ID" value="XM_024546728.2"/>
</dbReference>
<dbReference type="Gene3D" id="1.25.10.10">
    <property type="entry name" value="Leucine-rich Repeat Variant"/>
    <property type="match status" value="1"/>
</dbReference>
<gene>
    <name evidence="4" type="primary">LOC112295321</name>
    <name evidence="3" type="ORF">PHYPA_023321</name>
</gene>
<dbReference type="Gramene" id="Pp3c18_19210V3.1">
    <property type="protein sequence ID" value="Pp3c18_19210V3.1"/>
    <property type="gene ID" value="Pp3c18_19210"/>
</dbReference>
<evidence type="ECO:0000256" key="1">
    <source>
        <dbReference type="SAM" id="MobiDB-lite"/>
    </source>
</evidence>
<dbReference type="Pfam" id="PF24714">
    <property type="entry name" value="TOR1L1_N"/>
    <property type="match status" value="1"/>
</dbReference>
<dbReference type="InterPro" id="IPR057600">
    <property type="entry name" value="TORTIFOLIA1/SINE1-2_N"/>
</dbReference>
<dbReference type="AlphaFoldDB" id="A0A2K1J1M4"/>
<evidence type="ECO:0000313" key="4">
    <source>
        <dbReference type="EnsemblPlants" id="Pp3c18_19210V3.1"/>
    </source>
</evidence>
<dbReference type="SUPFAM" id="SSF48371">
    <property type="entry name" value="ARM repeat"/>
    <property type="match status" value="1"/>
</dbReference>
<organism evidence="3">
    <name type="scientific">Physcomitrium patens</name>
    <name type="common">Spreading-leaved earth moss</name>
    <name type="synonym">Physcomitrella patens</name>
    <dbReference type="NCBI Taxonomy" id="3218"/>
    <lineage>
        <taxon>Eukaryota</taxon>
        <taxon>Viridiplantae</taxon>
        <taxon>Streptophyta</taxon>
        <taxon>Embryophyta</taxon>
        <taxon>Bryophyta</taxon>
        <taxon>Bryophytina</taxon>
        <taxon>Bryopsida</taxon>
        <taxon>Funariidae</taxon>
        <taxon>Funariales</taxon>
        <taxon>Funariaceae</taxon>
        <taxon>Physcomitrium</taxon>
    </lineage>
</organism>
<keyword evidence="5" id="KW-1185">Reference proteome</keyword>
<dbReference type="PaxDb" id="3218-PP1S33_305V6.1"/>
<feature type="region of interest" description="Disordered" evidence="1">
    <location>
        <begin position="302"/>
        <end position="373"/>
    </location>
</feature>
<feature type="region of interest" description="Disordered" evidence="1">
    <location>
        <begin position="655"/>
        <end position="687"/>
    </location>
</feature>
<feature type="region of interest" description="Disordered" evidence="1">
    <location>
        <begin position="398"/>
        <end position="434"/>
    </location>
</feature>
<feature type="compositionally biased region" description="Polar residues" evidence="1">
    <location>
        <begin position="312"/>
        <end position="335"/>
    </location>
</feature>
<dbReference type="Proteomes" id="UP000006727">
    <property type="component" value="Chromosome 18"/>
</dbReference>
<name>A0A2K1J1M4_PHYPA</name>
<proteinExistence type="predicted"/>
<dbReference type="EnsemblPlants" id="Pp3c18_19210V3.1">
    <property type="protein sequence ID" value="Pp3c18_19210V3.1"/>
    <property type="gene ID" value="Pp3c18_19210"/>
</dbReference>
<dbReference type="InterPro" id="IPR033337">
    <property type="entry name" value="TORTIFOLIA1/SINE1-2"/>
</dbReference>
<dbReference type="GO" id="GO:0005874">
    <property type="term" value="C:microtubule"/>
    <property type="evidence" value="ECO:0007669"/>
    <property type="project" value="InterPro"/>
</dbReference>
<evidence type="ECO:0000313" key="3">
    <source>
        <dbReference type="EMBL" id="PNR35421.1"/>
    </source>
</evidence>
<dbReference type="PANTHER" id="PTHR31355">
    <property type="entry name" value="MICROTUBULE-ASSOCIATED PROTEIN TORTIFOLIA1"/>
    <property type="match status" value="1"/>
</dbReference>
<feature type="compositionally biased region" description="Polar residues" evidence="1">
    <location>
        <begin position="666"/>
        <end position="680"/>
    </location>
</feature>
<reference evidence="3 5" key="1">
    <citation type="journal article" date="2008" name="Science">
        <title>The Physcomitrella genome reveals evolutionary insights into the conquest of land by plants.</title>
        <authorList>
            <person name="Rensing S."/>
            <person name="Lang D."/>
            <person name="Zimmer A."/>
            <person name="Terry A."/>
            <person name="Salamov A."/>
            <person name="Shapiro H."/>
            <person name="Nishiyama T."/>
            <person name="Perroud P.-F."/>
            <person name="Lindquist E."/>
            <person name="Kamisugi Y."/>
            <person name="Tanahashi T."/>
            <person name="Sakakibara K."/>
            <person name="Fujita T."/>
            <person name="Oishi K."/>
            <person name="Shin-I T."/>
            <person name="Kuroki Y."/>
            <person name="Toyoda A."/>
            <person name="Suzuki Y."/>
            <person name="Hashimoto A."/>
            <person name="Yamaguchi K."/>
            <person name="Sugano A."/>
            <person name="Kohara Y."/>
            <person name="Fujiyama A."/>
            <person name="Anterola A."/>
            <person name="Aoki S."/>
            <person name="Ashton N."/>
            <person name="Barbazuk W.B."/>
            <person name="Barker E."/>
            <person name="Bennetzen J."/>
            <person name="Bezanilla M."/>
            <person name="Blankenship R."/>
            <person name="Cho S.H."/>
            <person name="Dutcher S."/>
            <person name="Estelle M."/>
            <person name="Fawcett J.A."/>
            <person name="Gundlach H."/>
            <person name="Hanada K."/>
            <person name="Heyl A."/>
            <person name="Hicks K.A."/>
            <person name="Hugh J."/>
            <person name="Lohr M."/>
            <person name="Mayer K."/>
            <person name="Melkozernov A."/>
            <person name="Murata T."/>
            <person name="Nelson D."/>
            <person name="Pils B."/>
            <person name="Prigge M."/>
            <person name="Reiss B."/>
            <person name="Renner T."/>
            <person name="Rombauts S."/>
            <person name="Rushton P."/>
            <person name="Sanderfoot A."/>
            <person name="Schween G."/>
            <person name="Shiu S.-H."/>
            <person name="Stueber K."/>
            <person name="Theodoulou F.L."/>
            <person name="Tu H."/>
            <person name="Van de Peer Y."/>
            <person name="Verrier P.J."/>
            <person name="Waters E."/>
            <person name="Wood A."/>
            <person name="Yang L."/>
            <person name="Cove D."/>
            <person name="Cuming A."/>
            <person name="Hasebe M."/>
            <person name="Lucas S."/>
            <person name="Mishler D.B."/>
            <person name="Reski R."/>
            <person name="Grigoriev I."/>
            <person name="Quatrano R.S."/>
            <person name="Boore J.L."/>
        </authorList>
    </citation>
    <scope>NUCLEOTIDE SEQUENCE [LARGE SCALE GENOMIC DNA]</scope>
    <source>
        <strain evidence="4 5">cv. Gransden 2004</strain>
    </source>
</reference>
<dbReference type="GO" id="GO:0008017">
    <property type="term" value="F:microtubule binding"/>
    <property type="evidence" value="ECO:0000318"/>
    <property type="project" value="GO_Central"/>
</dbReference>
<sequence>MREEMASRQSSSTVKQDLAKLNTDGDTRSIALKSLKLFVEQLNASTLPRFISQIAESREPAGTRSYTISLYEEVARVHGKLVIPHISKIMSALVKFSSASGSFPQLQLACARVTAAIARYSIDSDTFQEDAEKIIQEICGPLTDALAAKLEPVAASAAACIHAVVETELWKYAQDEIVHEVCHRTAAALNEKSTRTVAHMQLVYVLASTNPDALSIHGASLLRAGEDTLKETANSWQLRKSAAKLLQSVLTILDKESLETELHSALHVLESCRIDKMIHVRTAVSEALNIAKMLSSGNETDKSLGVAAERNGPSSWLSEDTTPFSPVSTRGTSPKASMGPRASRAISPSLVPRRGTVSPRASMSPIRAGTISPRASMSPIRAGAISLRASMSPIRAGTISPRASMSPIRAGTISPRASMSPIRTSAISPRASMSPIRAGTISPIAYLSPIRAGRSSPRAAGPGLRASSPNLRAASPNSQESRRLFYSSASTSTSDSVQIPSGRSNDRSRAKRAPLYPPRGVNYAHSPRSTGTPVTSPSSSTTTIEECESPSRRLLIANEIVRSRSTGIYPDEHATRRGGKYLRPPAPLISVASTPLLPTQLNALGVEFQDSKEAQVSKDFETDSTDSKDAQQESPSLPWLKLEGTNSLDQYSGLELATDDRAPMSSALSTSMETRRTNVGSARDAPNADVEVEKREVFTKDAPVHAQSSAAAGAEVDTLKNLARLSANLEEKTKSLCMAKDFISFVPPMRLVRSLSSLSDRESGGSYYEQDMRLSQDYLFRSNNTDAAELDAETSSEAGWSVRNNPIASEVSYISDSSDDEFDERRKADDFPRLRKVASLDATPREIHMISPDPKVSWTFDDGATLDLADRACNPEEVHDACHVRPPCVLTEANTTPCKLLDPIQAKDMDGEKPAATNGLWDVVHKDNQYNHNICEDATKELNCNNASPIRLQNQVDQGESGCYTVRTVKKHWKRLCWYTEAVLGGSLCVILALPLAMVASKALSGSLDLQSLVPT</sequence>
<feature type="compositionally biased region" description="Basic and acidic residues" evidence="1">
    <location>
        <begin position="615"/>
        <end position="631"/>
    </location>
</feature>
<feature type="compositionally biased region" description="Low complexity" evidence="1">
    <location>
        <begin position="526"/>
        <end position="544"/>
    </location>
</feature>
<dbReference type="OrthoDB" id="611190at2759"/>
<protein>
    <recommendedName>
        <fullName evidence="2">TORTIFOLIA1/SINE1-2 N-terminal domain-containing protein</fullName>
    </recommendedName>
</protein>